<comment type="catalytic activity">
    <reaction evidence="4 5">
        <text>uridine(38/39/40) in tRNA = pseudouridine(38/39/40) in tRNA</text>
        <dbReference type="Rhea" id="RHEA:22376"/>
        <dbReference type="Rhea" id="RHEA-COMP:10085"/>
        <dbReference type="Rhea" id="RHEA-COMP:10087"/>
        <dbReference type="ChEBI" id="CHEBI:65314"/>
        <dbReference type="ChEBI" id="CHEBI:65315"/>
        <dbReference type="EC" id="5.4.99.12"/>
    </reaction>
</comment>
<evidence type="ECO:0000256" key="2">
    <source>
        <dbReference type="ARBA" id="ARBA00022694"/>
    </source>
</evidence>
<comment type="caution">
    <text evidence="4">Lacks conserved residue(s) required for the propagation of feature annotation.</text>
</comment>
<evidence type="ECO:0000313" key="8">
    <source>
        <dbReference type="Proteomes" id="UP001332931"/>
    </source>
</evidence>
<comment type="similarity">
    <text evidence="1 4 5">Belongs to the tRNA pseudouridine synthase TruA family.</text>
</comment>
<feature type="active site" description="Nucleophile" evidence="4">
    <location>
        <position position="87"/>
    </location>
</feature>
<dbReference type="RefSeq" id="WP_330958545.1">
    <property type="nucleotide sequence ID" value="NZ_JAZGJQ010000008.1"/>
</dbReference>
<accession>A0ABU7RB01</accession>
<dbReference type="InterPro" id="IPR020097">
    <property type="entry name" value="PsdUridine_synth_TruA_a/b_dom"/>
</dbReference>
<dbReference type="GO" id="GO:0160147">
    <property type="term" value="F:tRNA pseudouridine(38-40) synthase activity"/>
    <property type="evidence" value="ECO:0007669"/>
    <property type="project" value="UniProtKB-EC"/>
</dbReference>
<evidence type="ECO:0000256" key="5">
    <source>
        <dbReference type="RuleBase" id="RU003792"/>
    </source>
</evidence>
<keyword evidence="8" id="KW-1185">Reference proteome</keyword>
<dbReference type="EC" id="5.4.99.12" evidence="4"/>
<dbReference type="CDD" id="cd02570">
    <property type="entry name" value="PseudoU_synth_EcTruA"/>
    <property type="match status" value="1"/>
</dbReference>
<evidence type="ECO:0000256" key="1">
    <source>
        <dbReference type="ARBA" id="ARBA00009375"/>
    </source>
</evidence>
<comment type="function">
    <text evidence="4">Formation of pseudouridine at positions 38, 39 and 40 in the anticodon stem and loop of transfer RNAs.</text>
</comment>
<dbReference type="Pfam" id="PF01416">
    <property type="entry name" value="PseudoU_synth_1"/>
    <property type="match status" value="1"/>
</dbReference>
<evidence type="ECO:0000256" key="4">
    <source>
        <dbReference type="HAMAP-Rule" id="MF_00171"/>
    </source>
</evidence>
<dbReference type="Gene3D" id="3.30.70.660">
    <property type="entry name" value="Pseudouridine synthase I, catalytic domain, C-terminal subdomain"/>
    <property type="match status" value="1"/>
</dbReference>
<gene>
    <name evidence="4 7" type="primary">truA</name>
    <name evidence="7" type="ORF">VXJ25_07250</name>
</gene>
<proteinExistence type="inferred from homology"/>
<evidence type="ECO:0000256" key="3">
    <source>
        <dbReference type="ARBA" id="ARBA00023235"/>
    </source>
</evidence>
<sequence length="302" mass="32167">MGQTAASSTEDLTRPLVRLGPQPVRQVPTVGGAAAASTLVVEVGYRGAGFSGFAEQPAERTVAGELRRALETLLHRQVEMECAGRTDAGVSALGQFVSVPLAAGELEGREGRRIARTLMALTPGDVSVRGVLTARAGFSARFDALERRYRYRIATGNARPVLAWDHSWWFRGELDADAMGEAARALVGEHDFRSFCKASSAALMVEAGRSTSRFLSSVEVCRVVEAGEPLVCVDVAGNAFLHNMVRIIVGSLVEVGRGHRDARWLEAALEARKRSAAGPTAPAAGLVLEGVSYPAGALERLW</sequence>
<organism evidence="7 8">
    <name type="scientific">Olsenella absiana</name>
    <dbReference type="NCBI Taxonomy" id="3115222"/>
    <lineage>
        <taxon>Bacteria</taxon>
        <taxon>Bacillati</taxon>
        <taxon>Actinomycetota</taxon>
        <taxon>Coriobacteriia</taxon>
        <taxon>Coriobacteriales</taxon>
        <taxon>Atopobiaceae</taxon>
        <taxon>Olsenella</taxon>
    </lineage>
</organism>
<dbReference type="InterPro" id="IPR020103">
    <property type="entry name" value="PsdUridine_synth_cat_dom_sf"/>
</dbReference>
<dbReference type="InterPro" id="IPR020094">
    <property type="entry name" value="TruA/RsuA/RluB/E/F_N"/>
</dbReference>
<dbReference type="PANTHER" id="PTHR11142">
    <property type="entry name" value="PSEUDOURIDYLATE SYNTHASE"/>
    <property type="match status" value="1"/>
</dbReference>
<dbReference type="NCBIfam" id="TIGR00071">
    <property type="entry name" value="hisT_truA"/>
    <property type="match status" value="1"/>
</dbReference>
<dbReference type="HAMAP" id="MF_00171">
    <property type="entry name" value="TruA"/>
    <property type="match status" value="1"/>
</dbReference>
<evidence type="ECO:0000313" key="7">
    <source>
        <dbReference type="EMBL" id="MEE6147776.1"/>
    </source>
</evidence>
<dbReference type="PANTHER" id="PTHR11142:SF0">
    <property type="entry name" value="TRNA PSEUDOURIDINE SYNTHASE-LIKE 1"/>
    <property type="match status" value="1"/>
</dbReference>
<feature type="binding site" evidence="4">
    <location>
        <position position="149"/>
    </location>
    <ligand>
        <name>substrate</name>
    </ligand>
</feature>
<name>A0ABU7RB01_9ACTN</name>
<keyword evidence="2 4" id="KW-0819">tRNA processing</keyword>
<reference evidence="7 8" key="1">
    <citation type="submission" date="2024-01" db="EMBL/GenBank/DDBJ databases">
        <title>Description of Olsenella sp. nov., isolated from pig feces.</title>
        <authorList>
            <person name="Chang Y.-H."/>
        </authorList>
    </citation>
    <scope>NUCLEOTIDE SEQUENCE [LARGE SCALE GENOMIC DNA]</scope>
    <source>
        <strain evidence="7 8">YH-ols2223</strain>
    </source>
</reference>
<dbReference type="Proteomes" id="UP001332931">
    <property type="component" value="Unassembled WGS sequence"/>
</dbReference>
<keyword evidence="3 4" id="KW-0413">Isomerase</keyword>
<comment type="caution">
    <text evidence="7">The sequence shown here is derived from an EMBL/GenBank/DDBJ whole genome shotgun (WGS) entry which is preliminary data.</text>
</comment>
<dbReference type="InterPro" id="IPR001406">
    <property type="entry name" value="PsdUridine_synth_TruA"/>
</dbReference>
<dbReference type="EMBL" id="JAZGJQ010000008">
    <property type="protein sequence ID" value="MEE6147776.1"/>
    <property type="molecule type" value="Genomic_DNA"/>
</dbReference>
<dbReference type="Gene3D" id="3.30.70.580">
    <property type="entry name" value="Pseudouridine synthase I, catalytic domain, N-terminal subdomain"/>
    <property type="match status" value="1"/>
</dbReference>
<dbReference type="PIRSF" id="PIRSF001430">
    <property type="entry name" value="tRNA_psdUrid_synth"/>
    <property type="match status" value="1"/>
</dbReference>
<dbReference type="InterPro" id="IPR020095">
    <property type="entry name" value="PsdUridine_synth_TruA_C"/>
</dbReference>
<dbReference type="SUPFAM" id="SSF55120">
    <property type="entry name" value="Pseudouridine synthase"/>
    <property type="match status" value="1"/>
</dbReference>
<comment type="subunit">
    <text evidence="4">Homodimer.</text>
</comment>
<feature type="domain" description="Pseudouridine synthase I TruA alpha/beta" evidence="6">
    <location>
        <begin position="182"/>
        <end position="294"/>
    </location>
</feature>
<evidence type="ECO:0000259" key="6">
    <source>
        <dbReference type="Pfam" id="PF01416"/>
    </source>
</evidence>
<protein>
    <recommendedName>
        <fullName evidence="4">tRNA pseudouridine synthase A</fullName>
        <ecNumber evidence="4">5.4.99.12</ecNumber>
    </recommendedName>
    <alternativeName>
        <fullName evidence="4">tRNA pseudouridine(38-40) synthase</fullName>
    </alternativeName>
    <alternativeName>
        <fullName evidence="4">tRNA pseudouridylate synthase I</fullName>
    </alternativeName>
    <alternativeName>
        <fullName evidence="4">tRNA-uridine isomerase I</fullName>
    </alternativeName>
</protein>